<evidence type="ECO:0000313" key="2">
    <source>
        <dbReference type="EMBL" id="OHT06539.1"/>
    </source>
</evidence>
<dbReference type="EMBL" id="MLAK01000723">
    <property type="protein sequence ID" value="OHT06539.1"/>
    <property type="molecule type" value="Genomic_DNA"/>
</dbReference>
<evidence type="ECO:0000313" key="3">
    <source>
        <dbReference type="Proteomes" id="UP000179807"/>
    </source>
</evidence>
<feature type="compositionally biased region" description="Acidic residues" evidence="1">
    <location>
        <begin position="20"/>
        <end position="31"/>
    </location>
</feature>
<reference evidence="2" key="1">
    <citation type="submission" date="2016-10" db="EMBL/GenBank/DDBJ databases">
        <authorList>
            <person name="Benchimol M."/>
            <person name="Almeida L.G."/>
            <person name="Vasconcelos A.T."/>
            <person name="Perreira-Neves A."/>
            <person name="Rosa I.A."/>
            <person name="Tasca T."/>
            <person name="Bogo M.R."/>
            <person name="de Souza W."/>
        </authorList>
    </citation>
    <scope>NUCLEOTIDE SEQUENCE [LARGE SCALE GENOMIC DNA]</scope>
    <source>
        <strain evidence="2">K</strain>
    </source>
</reference>
<dbReference type="GeneID" id="94839050"/>
<dbReference type="GO" id="GO:0006364">
    <property type="term" value="P:rRNA processing"/>
    <property type="evidence" value="ECO:0007669"/>
    <property type="project" value="InterPro"/>
</dbReference>
<gene>
    <name evidence="2" type="ORF">TRFO_25427</name>
</gene>
<feature type="compositionally biased region" description="Low complexity" evidence="1">
    <location>
        <begin position="1"/>
        <end position="19"/>
    </location>
</feature>
<dbReference type="Pfam" id="PF07890">
    <property type="entry name" value="Rrp15p"/>
    <property type="match status" value="1"/>
</dbReference>
<evidence type="ECO:0000256" key="1">
    <source>
        <dbReference type="SAM" id="MobiDB-lite"/>
    </source>
</evidence>
<name>A0A1J4K5V2_9EUKA</name>
<dbReference type="AlphaFoldDB" id="A0A1J4K5V2"/>
<keyword evidence="3" id="KW-1185">Reference proteome</keyword>
<proteinExistence type="predicted"/>
<feature type="region of interest" description="Disordered" evidence="1">
    <location>
        <begin position="1"/>
        <end position="37"/>
    </location>
</feature>
<dbReference type="RefSeq" id="XP_068359675.1">
    <property type="nucleotide sequence ID" value="XM_068504346.1"/>
</dbReference>
<sequence>MTEQASASSDSESESPVLSSEEELSSSDVEEPTDRSFGEQYAILLEAPIPEGAKCPILCMSKVPGKIDRLKEELSKKEREAHQMTLTKKKLLNTTHKDVSAWDAEDEKRLKKKTLNGVLALFNANSKAQNKPELLEPVKEEEAPQKKDEFLDLLLQAASKK</sequence>
<evidence type="ECO:0008006" key="4">
    <source>
        <dbReference type="Google" id="ProtNLM"/>
    </source>
</evidence>
<organism evidence="2 3">
    <name type="scientific">Tritrichomonas foetus</name>
    <dbReference type="NCBI Taxonomy" id="1144522"/>
    <lineage>
        <taxon>Eukaryota</taxon>
        <taxon>Metamonada</taxon>
        <taxon>Parabasalia</taxon>
        <taxon>Tritrichomonadida</taxon>
        <taxon>Tritrichomonadidae</taxon>
        <taxon>Tritrichomonas</taxon>
    </lineage>
</organism>
<dbReference type="OrthoDB" id="10519520at2759"/>
<accession>A0A1J4K5V2</accession>
<dbReference type="InterPro" id="IPR012459">
    <property type="entry name" value="Rrp15"/>
</dbReference>
<dbReference type="VEuPathDB" id="TrichDB:TRFO_25427"/>
<comment type="caution">
    <text evidence="2">The sequence shown here is derived from an EMBL/GenBank/DDBJ whole genome shotgun (WGS) entry which is preliminary data.</text>
</comment>
<protein>
    <recommendedName>
        <fullName evidence="4">Rrp15p family protein</fullName>
    </recommendedName>
</protein>
<dbReference type="Proteomes" id="UP000179807">
    <property type="component" value="Unassembled WGS sequence"/>
</dbReference>